<dbReference type="KEGG" id="kbs:EPA93_26975"/>
<accession>A0A4V0YZE4</accession>
<name>A0A4V0YZE4_KTERU</name>
<evidence type="ECO:0000259" key="1">
    <source>
        <dbReference type="Pfam" id="PF12728"/>
    </source>
</evidence>
<feature type="domain" description="Helix-turn-helix" evidence="1">
    <location>
        <begin position="13"/>
        <end position="59"/>
    </location>
</feature>
<dbReference type="RefSeq" id="WP_129890484.1">
    <property type="nucleotide sequence ID" value="NZ_CP035758.1"/>
</dbReference>
<dbReference type="Pfam" id="PF12728">
    <property type="entry name" value="HTH_17"/>
    <property type="match status" value="1"/>
</dbReference>
<keyword evidence="2" id="KW-0238">DNA-binding</keyword>
<dbReference type="NCBIfam" id="TIGR01764">
    <property type="entry name" value="excise"/>
    <property type="match status" value="1"/>
</dbReference>
<dbReference type="OrthoDB" id="4954032at2"/>
<keyword evidence="3" id="KW-1185">Reference proteome</keyword>
<dbReference type="Proteomes" id="UP000290365">
    <property type="component" value="Chromosome"/>
</dbReference>
<dbReference type="GO" id="GO:0003677">
    <property type="term" value="F:DNA binding"/>
    <property type="evidence" value="ECO:0007669"/>
    <property type="project" value="UniProtKB-KW"/>
</dbReference>
<gene>
    <name evidence="2" type="ORF">EPA93_26975</name>
</gene>
<dbReference type="SUPFAM" id="SSF46955">
    <property type="entry name" value="Putative DNA-binding domain"/>
    <property type="match status" value="1"/>
</dbReference>
<reference evidence="2 3" key="1">
    <citation type="submission" date="2019-01" db="EMBL/GenBank/DDBJ databases">
        <title>Ktedonosporobacter rubrisoli SCAWS-G2.</title>
        <authorList>
            <person name="Huang Y."/>
            <person name="Yan B."/>
        </authorList>
    </citation>
    <scope>NUCLEOTIDE SEQUENCE [LARGE SCALE GENOMIC DNA]</scope>
    <source>
        <strain evidence="2 3">SCAWS-G2</strain>
    </source>
</reference>
<dbReference type="InterPro" id="IPR010093">
    <property type="entry name" value="SinI_DNA-bd"/>
</dbReference>
<organism evidence="2 3">
    <name type="scientific">Ktedonosporobacter rubrisoli</name>
    <dbReference type="NCBI Taxonomy" id="2509675"/>
    <lineage>
        <taxon>Bacteria</taxon>
        <taxon>Bacillati</taxon>
        <taxon>Chloroflexota</taxon>
        <taxon>Ktedonobacteria</taxon>
        <taxon>Ktedonobacterales</taxon>
        <taxon>Ktedonosporobacteraceae</taxon>
        <taxon>Ktedonosporobacter</taxon>
    </lineage>
</organism>
<protein>
    <submittedName>
        <fullName evidence="2">DNA-binding protein</fullName>
    </submittedName>
</protein>
<dbReference type="InterPro" id="IPR009061">
    <property type="entry name" value="DNA-bd_dom_put_sf"/>
</dbReference>
<dbReference type="EMBL" id="CP035758">
    <property type="protein sequence ID" value="QBD79431.1"/>
    <property type="molecule type" value="Genomic_DNA"/>
</dbReference>
<evidence type="ECO:0000313" key="3">
    <source>
        <dbReference type="Proteomes" id="UP000290365"/>
    </source>
</evidence>
<evidence type="ECO:0000313" key="2">
    <source>
        <dbReference type="EMBL" id="QBD79431.1"/>
    </source>
</evidence>
<dbReference type="AlphaFoldDB" id="A0A4V0YZE4"/>
<sequence length="180" mass="20292">MNEDTAVPDLSGYITVKEAAEILGLSARAVYEFVDEERLPSLRAGHAVLVLREAVERFERQPVGKPRKTIPPWRISSGENTQFMTLIHVSIQAGKREELAQKLEAMRQQKLHLFPGTVVRSIMASETKAGQAVIVLIWRGAIMPPETKREEALAAFRQDLEDVLDWERAEYNSGPVMMHT</sequence>
<dbReference type="InterPro" id="IPR041657">
    <property type="entry name" value="HTH_17"/>
</dbReference>
<proteinExistence type="predicted"/>